<name>A0ABW1AAJ9_9ACTN</name>
<evidence type="ECO:0000313" key="1">
    <source>
        <dbReference type="EMBL" id="MFC5752216.1"/>
    </source>
</evidence>
<reference evidence="2" key="1">
    <citation type="journal article" date="2019" name="Int. J. Syst. Evol. Microbiol.">
        <title>The Global Catalogue of Microorganisms (GCM) 10K type strain sequencing project: providing services to taxonomists for standard genome sequencing and annotation.</title>
        <authorList>
            <consortium name="The Broad Institute Genomics Platform"/>
            <consortium name="The Broad Institute Genome Sequencing Center for Infectious Disease"/>
            <person name="Wu L."/>
            <person name="Ma J."/>
        </authorList>
    </citation>
    <scope>NUCLEOTIDE SEQUENCE [LARGE SCALE GENOMIC DNA]</scope>
    <source>
        <strain evidence="2">KCTC 42087</strain>
    </source>
</reference>
<sequence length="159" mass="16428">MVAPNMVDAVRFAGGWLFDRVMAGEEVLVLTADHGDLRPLRILGAHAVDLECALSSPVQGPWPPQAIAVGADSCGSDSRVRQIVLKAIDDGLADVRLWGDQKTAGLGDGIGDSPVLHRLSVAARAFKAQALAAAAAPSHGAAVVTETFRRGESLRAAGA</sequence>
<organism evidence="1 2">
    <name type="scientific">Actinomadura rugatobispora</name>
    <dbReference type="NCBI Taxonomy" id="1994"/>
    <lineage>
        <taxon>Bacteria</taxon>
        <taxon>Bacillati</taxon>
        <taxon>Actinomycetota</taxon>
        <taxon>Actinomycetes</taxon>
        <taxon>Streptosporangiales</taxon>
        <taxon>Thermomonosporaceae</taxon>
        <taxon>Actinomadura</taxon>
    </lineage>
</organism>
<dbReference type="RefSeq" id="WP_378288178.1">
    <property type="nucleotide sequence ID" value="NZ_JBHSON010000083.1"/>
</dbReference>
<accession>A0ABW1AAJ9</accession>
<comment type="caution">
    <text evidence="1">The sequence shown here is derived from an EMBL/GenBank/DDBJ whole genome shotgun (WGS) entry which is preliminary data.</text>
</comment>
<keyword evidence="2" id="KW-1185">Reference proteome</keyword>
<proteinExistence type="predicted"/>
<dbReference type="Proteomes" id="UP001596074">
    <property type="component" value="Unassembled WGS sequence"/>
</dbReference>
<protein>
    <submittedName>
        <fullName evidence="1">Uncharacterized protein</fullName>
    </submittedName>
</protein>
<gene>
    <name evidence="1" type="ORF">ACFPZN_41955</name>
</gene>
<evidence type="ECO:0000313" key="2">
    <source>
        <dbReference type="Proteomes" id="UP001596074"/>
    </source>
</evidence>
<dbReference type="EMBL" id="JBHSON010000083">
    <property type="protein sequence ID" value="MFC5752216.1"/>
    <property type="molecule type" value="Genomic_DNA"/>
</dbReference>